<dbReference type="Proteomes" id="UP000756346">
    <property type="component" value="Unassembled WGS sequence"/>
</dbReference>
<dbReference type="SUPFAM" id="SSF51905">
    <property type="entry name" value="FAD/NAD(P)-binding domain"/>
    <property type="match status" value="1"/>
</dbReference>
<dbReference type="AlphaFoldDB" id="A0A9P9BJ49"/>
<dbReference type="Gene3D" id="3.50.50.60">
    <property type="entry name" value="FAD/NAD(P)-binding domain"/>
    <property type="match status" value="1"/>
</dbReference>
<dbReference type="Pfam" id="PF21274">
    <property type="entry name" value="Rng_hyd_C"/>
    <property type="match status" value="1"/>
</dbReference>
<dbReference type="GO" id="GO:0016709">
    <property type="term" value="F:oxidoreductase activity, acting on paired donors, with incorporation or reduction of molecular oxygen, NAD(P)H as one donor, and incorporation of one atom of oxygen"/>
    <property type="evidence" value="ECO:0007669"/>
    <property type="project" value="UniProtKB-ARBA"/>
</dbReference>
<protein>
    <submittedName>
        <fullName evidence="6">FAD binding domain-containing protein</fullName>
    </submittedName>
</protein>
<dbReference type="GeneID" id="70192458"/>
<dbReference type="InterPro" id="IPR050641">
    <property type="entry name" value="RIFMO-like"/>
</dbReference>
<name>A0A9P9BJ49_9PEZI</name>
<dbReference type="RefSeq" id="XP_046006045.1">
    <property type="nucleotide sequence ID" value="XM_046162912.1"/>
</dbReference>
<evidence type="ECO:0000313" key="6">
    <source>
        <dbReference type="EMBL" id="KAH7016421.1"/>
    </source>
</evidence>
<keyword evidence="4" id="KW-0560">Oxidoreductase</keyword>
<evidence type="ECO:0000256" key="2">
    <source>
        <dbReference type="ARBA" id="ARBA00022630"/>
    </source>
</evidence>
<dbReference type="Gene3D" id="3.30.9.10">
    <property type="entry name" value="D-Amino Acid Oxidase, subunit A, domain 2"/>
    <property type="match status" value="1"/>
</dbReference>
<comment type="pathway">
    <text evidence="1">Secondary metabolite biosynthesis.</text>
</comment>
<evidence type="ECO:0000256" key="3">
    <source>
        <dbReference type="ARBA" id="ARBA00022827"/>
    </source>
</evidence>
<dbReference type="Pfam" id="PF01494">
    <property type="entry name" value="FAD_binding_3"/>
    <property type="match status" value="1"/>
</dbReference>
<evidence type="ECO:0000313" key="7">
    <source>
        <dbReference type="Proteomes" id="UP000756346"/>
    </source>
</evidence>
<dbReference type="PRINTS" id="PR00420">
    <property type="entry name" value="RNGMNOXGNASE"/>
</dbReference>
<evidence type="ECO:0000256" key="4">
    <source>
        <dbReference type="ARBA" id="ARBA00023002"/>
    </source>
</evidence>
<evidence type="ECO:0000256" key="1">
    <source>
        <dbReference type="ARBA" id="ARBA00005179"/>
    </source>
</evidence>
<dbReference type="GO" id="GO:0071949">
    <property type="term" value="F:FAD binding"/>
    <property type="evidence" value="ECO:0007669"/>
    <property type="project" value="InterPro"/>
</dbReference>
<keyword evidence="7" id="KW-1185">Reference proteome</keyword>
<keyword evidence="2" id="KW-0285">Flavoprotein</keyword>
<feature type="domain" description="FAD-binding" evidence="5">
    <location>
        <begin position="16"/>
        <end position="380"/>
    </location>
</feature>
<dbReference type="EMBL" id="JAGTJQ010000012">
    <property type="protein sequence ID" value="KAH7016421.1"/>
    <property type="molecule type" value="Genomic_DNA"/>
</dbReference>
<dbReference type="PANTHER" id="PTHR43004:SF8">
    <property type="entry name" value="FAD-BINDING DOMAIN-CONTAINING PROTEIN-RELATED"/>
    <property type="match status" value="1"/>
</dbReference>
<reference evidence="6" key="1">
    <citation type="journal article" date="2021" name="Nat. Commun.">
        <title>Genetic determinants of endophytism in the Arabidopsis root mycobiome.</title>
        <authorList>
            <person name="Mesny F."/>
            <person name="Miyauchi S."/>
            <person name="Thiergart T."/>
            <person name="Pickel B."/>
            <person name="Atanasova L."/>
            <person name="Karlsson M."/>
            <person name="Huettel B."/>
            <person name="Barry K.W."/>
            <person name="Haridas S."/>
            <person name="Chen C."/>
            <person name="Bauer D."/>
            <person name="Andreopoulos W."/>
            <person name="Pangilinan J."/>
            <person name="LaButti K."/>
            <person name="Riley R."/>
            <person name="Lipzen A."/>
            <person name="Clum A."/>
            <person name="Drula E."/>
            <person name="Henrissat B."/>
            <person name="Kohler A."/>
            <person name="Grigoriev I.V."/>
            <person name="Martin F.M."/>
            <person name="Hacquard S."/>
        </authorList>
    </citation>
    <scope>NUCLEOTIDE SEQUENCE</scope>
    <source>
        <strain evidence="6">MPI-CAGE-CH-0230</strain>
    </source>
</reference>
<accession>A0A9P9BJ49</accession>
<dbReference type="InterPro" id="IPR036188">
    <property type="entry name" value="FAD/NAD-bd_sf"/>
</dbReference>
<dbReference type="InterPro" id="IPR002938">
    <property type="entry name" value="FAD-bd"/>
</dbReference>
<gene>
    <name evidence="6" type="ORF">B0I36DRAFT_46068</name>
</gene>
<proteinExistence type="predicted"/>
<dbReference type="Gene3D" id="3.40.30.120">
    <property type="match status" value="1"/>
</dbReference>
<keyword evidence="3" id="KW-0274">FAD</keyword>
<organism evidence="6 7">
    <name type="scientific">Microdochium trichocladiopsis</name>
    <dbReference type="NCBI Taxonomy" id="1682393"/>
    <lineage>
        <taxon>Eukaryota</taxon>
        <taxon>Fungi</taxon>
        <taxon>Dikarya</taxon>
        <taxon>Ascomycota</taxon>
        <taxon>Pezizomycotina</taxon>
        <taxon>Sordariomycetes</taxon>
        <taxon>Xylariomycetidae</taxon>
        <taxon>Xylariales</taxon>
        <taxon>Microdochiaceae</taxon>
        <taxon>Microdochium</taxon>
    </lineage>
</organism>
<comment type="caution">
    <text evidence="6">The sequence shown here is derived from an EMBL/GenBank/DDBJ whole genome shotgun (WGS) entry which is preliminary data.</text>
</comment>
<sequence length="598" mass="66527">MATNGTSNASSDVTDVDFLVVGMGPAGAGLACFLAQNKLKGLVVTNQPSTANTPRAHIMSMAALDCLRDIGVDKQCYEVGTNGDTMAHTIWSSSMAGEEYARIHAWGNSPKRKGDYELASPSVHIDLPQWQLEPILTTYASQNGFRLRFDTEHVSFEQLDNGEGIVSTLRDRLTGHTYRVKAKYLFGADGGRSRIAEALQLPFVVKPGGGPATNVLVEADLSHLMKNRVGNLHWVMQADRETPDWAALSCVRMVKPWSTWVVGLVHRPGSDRQRRSDEEYVNRIREIIGDDSVDIKILGVSTWNINEIYADRYSKGDVFCLGDAVHRHPPNHGLGSNTCIQDAHNLAWKVAYVQRGWAGKELLSSFNDERQPVGQDIVTQANESSRNHLKIWQILGCFEPGPEAGKAALSVLKEASPRGHQRRNDFQAALRLLDREEHGLGIEMNQRYRSTAVYHEDEKDGPPPFDKDPLEHYHPTTYPGSRLPHVWLSDAIPSAPISTIDLAGKTRFTLITGIGGDGWRHAAEEATKTLGGVPLEVYQIGFRQQYEDRYNDWAKLRGVTESGCVLVRPDYFVAWRCQEWEDGSAEKLLHVLKAVLSR</sequence>
<dbReference type="OrthoDB" id="2690153at2759"/>
<dbReference type="PANTHER" id="PTHR43004">
    <property type="entry name" value="TRK SYSTEM POTASSIUM UPTAKE PROTEIN"/>
    <property type="match status" value="1"/>
</dbReference>
<evidence type="ECO:0000259" key="5">
    <source>
        <dbReference type="Pfam" id="PF01494"/>
    </source>
</evidence>